<dbReference type="OrthoDB" id="3790593at2"/>
<dbReference type="Proteomes" id="UP000291838">
    <property type="component" value="Unassembled WGS sequence"/>
</dbReference>
<evidence type="ECO:0000313" key="2">
    <source>
        <dbReference type="EMBL" id="RYB90755.1"/>
    </source>
</evidence>
<feature type="region of interest" description="Disordered" evidence="1">
    <location>
        <begin position="89"/>
        <end position="108"/>
    </location>
</feature>
<protein>
    <submittedName>
        <fullName evidence="2">Uncharacterized protein</fullName>
    </submittedName>
</protein>
<dbReference type="EMBL" id="SDWS01000004">
    <property type="protein sequence ID" value="RYB90755.1"/>
    <property type="molecule type" value="Genomic_DNA"/>
</dbReference>
<organism evidence="2 3">
    <name type="scientific">Nocardioides glacieisoli</name>
    <dbReference type="NCBI Taxonomy" id="1168730"/>
    <lineage>
        <taxon>Bacteria</taxon>
        <taxon>Bacillati</taxon>
        <taxon>Actinomycetota</taxon>
        <taxon>Actinomycetes</taxon>
        <taxon>Propionibacteriales</taxon>
        <taxon>Nocardioidaceae</taxon>
        <taxon>Nocardioides</taxon>
    </lineage>
</organism>
<evidence type="ECO:0000313" key="3">
    <source>
        <dbReference type="Proteomes" id="UP000291838"/>
    </source>
</evidence>
<keyword evidence="3" id="KW-1185">Reference proteome</keyword>
<dbReference type="PROSITE" id="PS51257">
    <property type="entry name" value="PROKAR_LIPOPROTEIN"/>
    <property type="match status" value="1"/>
</dbReference>
<sequence>MTRAPLLLLLVTLALTGCSGDPQEQYCETVTDHQEELTEIAASEDTGALFDALDVYDDLREQAPRDIADDWDAVIDPLRRLDEVLADNGVDASSYTSDEPPADLDAEGRQEIEAAAREVGSEQTVTAMAAVEQHALDVCGTPLSR</sequence>
<gene>
    <name evidence="2" type="ORF">EUA06_10750</name>
</gene>
<name>A0A4Q2RSH9_9ACTN</name>
<dbReference type="RefSeq" id="WP_129475402.1">
    <property type="nucleotide sequence ID" value="NZ_SDWS01000004.1"/>
</dbReference>
<proteinExistence type="predicted"/>
<accession>A0A4Q2RSH9</accession>
<reference evidence="2 3" key="1">
    <citation type="submission" date="2019-01" db="EMBL/GenBank/DDBJ databases">
        <title>Novel species of Nocardioides.</title>
        <authorList>
            <person name="Liu Q."/>
            <person name="Xin Y.-H."/>
        </authorList>
    </citation>
    <scope>NUCLEOTIDE SEQUENCE [LARGE SCALE GENOMIC DNA]</scope>
    <source>
        <strain evidence="2 3">HLT3-15</strain>
    </source>
</reference>
<evidence type="ECO:0000256" key="1">
    <source>
        <dbReference type="SAM" id="MobiDB-lite"/>
    </source>
</evidence>
<dbReference type="AlphaFoldDB" id="A0A4Q2RSH9"/>
<comment type="caution">
    <text evidence="2">The sequence shown here is derived from an EMBL/GenBank/DDBJ whole genome shotgun (WGS) entry which is preliminary data.</text>
</comment>